<evidence type="ECO:0000313" key="7">
    <source>
        <dbReference type="EMBL" id="EQB03513.1"/>
    </source>
</evidence>
<dbReference type="PANTHER" id="PTHR13878">
    <property type="entry name" value="GULONOLACTONE OXIDASE"/>
    <property type="match status" value="1"/>
</dbReference>
<accession>T0GU89</accession>
<dbReference type="RefSeq" id="WP_021239061.1">
    <property type="nucleotide sequence ID" value="NZ_ATHO01000133.1"/>
</dbReference>
<sequence length="452" mass="49223">MSSQPLLQSVRLDGKLLTDVESLQRVKTDLGGLLSEVPVAVLRPGSAADVAAMMREAAAAQIPVTIRGTARSVYGQTVALPGGVVIDMTSLNSVHAVGQDRVTADAGATWSAVVKAALAHGLVPPVLTDYLDITVGGTLSWGGLGLTSWRYGLQVDNVLEIEVVTADGTIRRCSPDCEPDLFHAVLGGMGLVGVMTRVTLRLIPAPGRAIRLQIPYGDAAAMNADQLRLAQEERVDTVQGIVAAPEGRWACMMEIVQFYDGERPDPARMCEGLNGAVEQARIIDTDFETFLFRYGGLSALPCLGPVTPHAHPWWSTMASPELAPRLIDRLVSVLDPAKATQFDLIITYPMRADRSRTPLPSLPDLDWFFAVANFWCVDYEDRQEIADVLSENRRLFERAAADHLQGSADPIAAVDYSRIEWMAHFAKAWPAFHAAKRKFDPQGILDKTRKIF</sequence>
<dbReference type="InterPro" id="IPR016170">
    <property type="entry name" value="Cytok_DH_C_sf"/>
</dbReference>
<evidence type="ECO:0000256" key="5">
    <source>
        <dbReference type="ARBA" id="ARBA00023002"/>
    </source>
</evidence>
<feature type="domain" description="FAD-binding PCMH-type" evidence="6">
    <location>
        <begin position="34"/>
        <end position="205"/>
    </location>
</feature>
<dbReference type="Gene3D" id="3.30.465.10">
    <property type="match status" value="1"/>
</dbReference>
<dbReference type="InterPro" id="IPR050432">
    <property type="entry name" value="FAD-linked_Oxidoreductases_BP"/>
</dbReference>
<comment type="caution">
    <text evidence="7">The sequence shown here is derived from an EMBL/GenBank/DDBJ whole genome shotgun (WGS) entry which is preliminary data.</text>
</comment>
<dbReference type="PATRIC" id="fig|1329909.3.peg.2835"/>
<dbReference type="InterPro" id="IPR015345">
    <property type="entry name" value="Cytokinin_DH_FAD/cytokin-bd"/>
</dbReference>
<dbReference type="GO" id="GO:0019139">
    <property type="term" value="F:cytokinin dehydrogenase activity"/>
    <property type="evidence" value="ECO:0007669"/>
    <property type="project" value="InterPro"/>
</dbReference>
<evidence type="ECO:0000259" key="6">
    <source>
        <dbReference type="PROSITE" id="PS51387"/>
    </source>
</evidence>
<dbReference type="Pfam" id="PF01565">
    <property type="entry name" value="FAD_binding_4"/>
    <property type="match status" value="1"/>
</dbReference>
<dbReference type="AlphaFoldDB" id="T0GU89"/>
<comment type="cofactor">
    <cofactor evidence="1">
        <name>FAD</name>
        <dbReference type="ChEBI" id="CHEBI:57692"/>
    </cofactor>
</comment>
<gene>
    <name evidence="7" type="ORF">L288_14735</name>
</gene>
<dbReference type="InterPro" id="IPR016167">
    <property type="entry name" value="FAD-bd_PCMH_sub1"/>
</dbReference>
<dbReference type="InterPro" id="IPR016166">
    <property type="entry name" value="FAD-bd_PCMH"/>
</dbReference>
<name>T0GU89_9SPHN</name>
<dbReference type="Pfam" id="PF09265">
    <property type="entry name" value="Cytokin-bind"/>
    <property type="match status" value="1"/>
</dbReference>
<dbReference type="GO" id="GO:0071949">
    <property type="term" value="F:FAD binding"/>
    <property type="evidence" value="ECO:0007669"/>
    <property type="project" value="InterPro"/>
</dbReference>
<keyword evidence="3" id="KW-0285">Flavoprotein</keyword>
<keyword evidence="4" id="KW-0274">FAD</keyword>
<evidence type="ECO:0000313" key="8">
    <source>
        <dbReference type="Proteomes" id="UP000015525"/>
    </source>
</evidence>
<dbReference type="SUPFAM" id="SSF55103">
    <property type="entry name" value="FAD-linked oxidases, C-terminal domain"/>
    <property type="match status" value="1"/>
</dbReference>
<dbReference type="GO" id="GO:0009690">
    <property type="term" value="P:cytokinin metabolic process"/>
    <property type="evidence" value="ECO:0007669"/>
    <property type="project" value="InterPro"/>
</dbReference>
<evidence type="ECO:0000256" key="2">
    <source>
        <dbReference type="ARBA" id="ARBA00005466"/>
    </source>
</evidence>
<dbReference type="Proteomes" id="UP000015525">
    <property type="component" value="Unassembled WGS sequence"/>
</dbReference>
<dbReference type="InterPro" id="IPR016169">
    <property type="entry name" value="FAD-bd_PCMH_sub2"/>
</dbReference>
<dbReference type="SUPFAM" id="SSF56176">
    <property type="entry name" value="FAD-binding/transporter-associated domain-like"/>
    <property type="match status" value="1"/>
</dbReference>
<keyword evidence="8" id="KW-1185">Reference proteome</keyword>
<dbReference type="PANTHER" id="PTHR13878:SF53">
    <property type="entry name" value="CYTOKININ DEHYDROGENASE 6"/>
    <property type="match status" value="1"/>
</dbReference>
<keyword evidence="5" id="KW-0560">Oxidoreductase</keyword>
<proteinExistence type="inferred from homology"/>
<comment type="similarity">
    <text evidence="2">Belongs to the oxygen-dependent FAD-linked oxidoreductase family.</text>
</comment>
<dbReference type="InterPro" id="IPR016164">
    <property type="entry name" value="FAD-linked_Oxase-like_C"/>
</dbReference>
<dbReference type="InterPro" id="IPR036318">
    <property type="entry name" value="FAD-bd_PCMH-like_sf"/>
</dbReference>
<dbReference type="Gene3D" id="3.40.462.10">
    <property type="entry name" value="FAD-linked oxidases, C-terminal domain"/>
    <property type="match status" value="1"/>
</dbReference>
<dbReference type="Gene3D" id="3.30.43.10">
    <property type="entry name" value="Uridine Diphospho-n-acetylenolpyruvylglucosamine Reductase, domain 2"/>
    <property type="match status" value="2"/>
</dbReference>
<reference evidence="7 8" key="1">
    <citation type="journal article" date="2013" name="Genome Announc.">
        <title>Draft Genome Sequence of Sphingobium quisquiliarum Strain P25T, a Novel Hexachlorocyclohexane (HCH)-Degrading Bacterium Isolated from an HCH Dumpsite.</title>
        <authorList>
            <person name="Kumar Singh A."/>
            <person name="Sangwan N."/>
            <person name="Sharma A."/>
            <person name="Gupta V."/>
            <person name="Khurana J.P."/>
            <person name="Lal R."/>
        </authorList>
    </citation>
    <scope>NUCLEOTIDE SEQUENCE [LARGE SCALE GENOMIC DNA]</scope>
    <source>
        <strain evidence="7 8">P25</strain>
    </source>
</reference>
<protein>
    <recommendedName>
        <fullName evidence="6">FAD-binding PCMH-type domain-containing protein</fullName>
    </recommendedName>
</protein>
<dbReference type="EMBL" id="ATHO01000133">
    <property type="protein sequence ID" value="EQB03513.1"/>
    <property type="molecule type" value="Genomic_DNA"/>
</dbReference>
<dbReference type="InterPro" id="IPR006094">
    <property type="entry name" value="Oxid_FAD_bind_N"/>
</dbReference>
<evidence type="ECO:0000256" key="1">
    <source>
        <dbReference type="ARBA" id="ARBA00001974"/>
    </source>
</evidence>
<evidence type="ECO:0000256" key="4">
    <source>
        <dbReference type="ARBA" id="ARBA00022827"/>
    </source>
</evidence>
<evidence type="ECO:0000256" key="3">
    <source>
        <dbReference type="ARBA" id="ARBA00022630"/>
    </source>
</evidence>
<organism evidence="7 8">
    <name type="scientific">Sphingobium quisquiliarum P25</name>
    <dbReference type="NCBI Taxonomy" id="1329909"/>
    <lineage>
        <taxon>Bacteria</taxon>
        <taxon>Pseudomonadati</taxon>
        <taxon>Pseudomonadota</taxon>
        <taxon>Alphaproteobacteria</taxon>
        <taxon>Sphingomonadales</taxon>
        <taxon>Sphingomonadaceae</taxon>
        <taxon>Sphingobium</taxon>
    </lineage>
</organism>
<dbReference type="PROSITE" id="PS51387">
    <property type="entry name" value="FAD_PCMH"/>
    <property type="match status" value="1"/>
</dbReference>